<dbReference type="Gene3D" id="2.40.70.10">
    <property type="entry name" value="Acid Proteases"/>
    <property type="match status" value="2"/>
</dbReference>
<dbReference type="GO" id="GO:0005576">
    <property type="term" value="C:extracellular region"/>
    <property type="evidence" value="ECO:0007669"/>
    <property type="project" value="UniProtKB-SubCell"/>
</dbReference>
<keyword evidence="9" id="KW-0325">Glycoprotein</keyword>
<dbReference type="FunFam" id="2.40.70.10:FF:000058">
    <property type="entry name" value="ASpartyl Protease"/>
    <property type="match status" value="1"/>
</dbReference>
<feature type="domain" description="Peptidase A1" evidence="10">
    <location>
        <begin position="1"/>
        <end position="247"/>
    </location>
</feature>
<dbReference type="PRINTS" id="PR00792">
    <property type="entry name" value="PEPSIN"/>
</dbReference>
<sequence length="254" mass="27901">MIKDGISRQHFLEKASIKSNGNATLIDYYDDYYLCNITLGTPPQMFSIVPDTGSSNLWVIDANQCVSQACKGQSFVIEYGSEYVEGDLVIDVLGLSSSLTYNTQTFGLATEIADTFGQQPLDVGSYVNTKTVQAISDTGTSWIGAPVRDLNAIVQATNAQYDFFNDLYFVQCDAVGLPDLILTIGSQQYKIPQVEYVIDFELTNGNCALTLFPMEGGGFGPSWILGDTFIRTYCNFYDIGNQQIGFSLAHHSNI</sequence>
<evidence type="ECO:0000313" key="12">
    <source>
        <dbReference type="WBParaSite" id="ACRNAN_Path_810.g3073.t1"/>
    </source>
</evidence>
<dbReference type="PANTHER" id="PTHR47966:SF8">
    <property type="entry name" value="ASPARTIC PROTEASE 1-RELATED"/>
    <property type="match status" value="1"/>
</dbReference>
<keyword evidence="4" id="KW-0645">Protease</keyword>
<dbReference type="InterPro" id="IPR021109">
    <property type="entry name" value="Peptidase_aspartic_dom_sf"/>
</dbReference>
<name>A0A914CBN9_9BILA</name>
<dbReference type="PROSITE" id="PS51767">
    <property type="entry name" value="PEPTIDASE_A1"/>
    <property type="match status" value="1"/>
</dbReference>
<evidence type="ECO:0000256" key="2">
    <source>
        <dbReference type="ARBA" id="ARBA00007447"/>
    </source>
</evidence>
<evidence type="ECO:0000256" key="1">
    <source>
        <dbReference type="ARBA" id="ARBA00004613"/>
    </source>
</evidence>
<accession>A0A914CBN9</accession>
<dbReference type="Proteomes" id="UP000887540">
    <property type="component" value="Unplaced"/>
</dbReference>
<dbReference type="InterPro" id="IPR033121">
    <property type="entry name" value="PEPTIDASE_A1"/>
</dbReference>
<evidence type="ECO:0000256" key="4">
    <source>
        <dbReference type="ARBA" id="ARBA00022670"/>
    </source>
</evidence>
<keyword evidence="8" id="KW-1015">Disulfide bond</keyword>
<dbReference type="PANTHER" id="PTHR47966">
    <property type="entry name" value="BETA-SITE APP-CLEAVING ENZYME, ISOFORM A-RELATED"/>
    <property type="match status" value="1"/>
</dbReference>
<dbReference type="GO" id="GO:0006508">
    <property type="term" value="P:proteolysis"/>
    <property type="evidence" value="ECO:0007669"/>
    <property type="project" value="UniProtKB-KW"/>
</dbReference>
<comment type="similarity">
    <text evidence="2">Belongs to the peptidase A1 family.</text>
</comment>
<proteinExistence type="inferred from homology"/>
<evidence type="ECO:0000259" key="10">
    <source>
        <dbReference type="PROSITE" id="PS51767"/>
    </source>
</evidence>
<evidence type="ECO:0000256" key="7">
    <source>
        <dbReference type="ARBA" id="ARBA00022801"/>
    </source>
</evidence>
<comment type="subcellular location">
    <subcellularLocation>
        <location evidence="1">Secreted</location>
    </subcellularLocation>
</comment>
<evidence type="ECO:0000256" key="6">
    <source>
        <dbReference type="ARBA" id="ARBA00022750"/>
    </source>
</evidence>
<dbReference type="GO" id="GO:0004190">
    <property type="term" value="F:aspartic-type endopeptidase activity"/>
    <property type="evidence" value="ECO:0007669"/>
    <property type="project" value="UniProtKB-KW"/>
</dbReference>
<keyword evidence="6" id="KW-0064">Aspartyl protease</keyword>
<keyword evidence="11" id="KW-1185">Reference proteome</keyword>
<protein>
    <submittedName>
        <fullName evidence="12">Peptidase A1 domain-containing protein</fullName>
    </submittedName>
</protein>
<dbReference type="Pfam" id="PF00026">
    <property type="entry name" value="Asp"/>
    <property type="match status" value="2"/>
</dbReference>
<reference evidence="12" key="1">
    <citation type="submission" date="2022-11" db="UniProtKB">
        <authorList>
            <consortium name="WormBaseParasite"/>
        </authorList>
    </citation>
    <scope>IDENTIFICATION</scope>
</reference>
<evidence type="ECO:0000313" key="11">
    <source>
        <dbReference type="Proteomes" id="UP000887540"/>
    </source>
</evidence>
<keyword evidence="7" id="KW-0378">Hydrolase</keyword>
<organism evidence="11 12">
    <name type="scientific">Acrobeloides nanus</name>
    <dbReference type="NCBI Taxonomy" id="290746"/>
    <lineage>
        <taxon>Eukaryota</taxon>
        <taxon>Metazoa</taxon>
        <taxon>Ecdysozoa</taxon>
        <taxon>Nematoda</taxon>
        <taxon>Chromadorea</taxon>
        <taxon>Rhabditida</taxon>
        <taxon>Tylenchina</taxon>
        <taxon>Cephalobomorpha</taxon>
        <taxon>Cephaloboidea</taxon>
        <taxon>Cephalobidae</taxon>
        <taxon>Acrobeloides</taxon>
    </lineage>
</organism>
<keyword evidence="5" id="KW-0732">Signal</keyword>
<dbReference type="GO" id="GO:0005764">
    <property type="term" value="C:lysosome"/>
    <property type="evidence" value="ECO:0007669"/>
    <property type="project" value="TreeGrafter"/>
</dbReference>
<dbReference type="InterPro" id="IPR001461">
    <property type="entry name" value="Aspartic_peptidase_A1"/>
</dbReference>
<dbReference type="AlphaFoldDB" id="A0A914CBN9"/>
<dbReference type="WBParaSite" id="ACRNAN_Path_810.g3073.t1">
    <property type="protein sequence ID" value="ACRNAN_Path_810.g3073.t1"/>
    <property type="gene ID" value="ACRNAN_Path_810.g3073"/>
</dbReference>
<evidence type="ECO:0000256" key="8">
    <source>
        <dbReference type="ARBA" id="ARBA00023157"/>
    </source>
</evidence>
<evidence type="ECO:0000256" key="3">
    <source>
        <dbReference type="ARBA" id="ARBA00022525"/>
    </source>
</evidence>
<evidence type="ECO:0000256" key="9">
    <source>
        <dbReference type="ARBA" id="ARBA00023180"/>
    </source>
</evidence>
<dbReference type="SUPFAM" id="SSF50630">
    <property type="entry name" value="Acid proteases"/>
    <property type="match status" value="1"/>
</dbReference>
<keyword evidence="3" id="KW-0964">Secreted</keyword>
<evidence type="ECO:0000256" key="5">
    <source>
        <dbReference type="ARBA" id="ARBA00022729"/>
    </source>
</evidence>